<dbReference type="CDD" id="cd14475">
    <property type="entry name" value="SPX_SYG1_like"/>
    <property type="match status" value="1"/>
</dbReference>
<feature type="compositionally biased region" description="Polar residues" evidence="6">
    <location>
        <begin position="676"/>
        <end position="687"/>
    </location>
</feature>
<evidence type="ECO:0000256" key="5">
    <source>
        <dbReference type="ARBA" id="ARBA00023136"/>
    </source>
</evidence>
<keyword evidence="4 7" id="KW-1133">Transmembrane helix</keyword>
<feature type="transmembrane region" description="Helical" evidence="7">
    <location>
        <begin position="385"/>
        <end position="405"/>
    </location>
</feature>
<accession>A0A2H9TPJ2</accession>
<dbReference type="PROSITE" id="PS51380">
    <property type="entry name" value="EXS"/>
    <property type="match status" value="1"/>
</dbReference>
<sequence length="767" mass="88687">MKFAKRLEAEAVAEWRPKYLQYKQLKKLIKIFAEKRLPHGPGTPTDVEKTGALSPDEVLFFETFENELVKIEDFYKAREKEAVDKKFKIMAQLHILPENTKRKRGDVSPESNLLTWRSFPGPDGEGSSNSGDEGVQSTQNQLSVKGSPKEMPEHLKISSLRPASFTHLAKMRIKKALLEYYRSLELIRNFKTLNVLGCAKILKKYDKNAGRHLSAKYLENLRSYTFYRSHVIDSLMTDVENIYRWVFTEGDRSKALRKLRVKDLKSKTFHLEAAIAGMTLGFCLGLIWRLFWFVTADATNMTTKTLGVIYFGFGLPFAMSWLFAVNCYVWETFYVNYRFIFEFNQRNNLHVCQYSALVGVFSLIYMIFATLSLEGSLDWIARPFFQPWIILAIITLTLVFPMNILHRQSRIWFARVTIRIITAPFYPCRFKDFFINDQYMSLGATFEMFGMLIYYTFNGATAPTTLSSPAIWYIFTLQLFPGLWRSLQCIRRYHDSKMSFPHLANLAKYICSLAVPFIIGVFKMSGFSFLWYAVVVARIVSSMFSLGWDIVMDFGLWQRSTVNVRLRNTILFSPWVYWYLIVSDTIARFLWILPLLQPKLFPTIPPIAISMTLWTLEALRRFQWNFFRVEYEHVNNCNVLRAIADVQLPFTATDLFYQDMVETIQKQRETSPEPASPSSDGVGSPASSVVGEDLDEEEYGAELSYEQQLEMVQKSAADADRQKEQRSPMQDSKQAISGWSSPPGGRRPNVSTMFNKDGQHKRNTSMD</sequence>
<feature type="transmembrane region" description="Helical" evidence="7">
    <location>
        <begin position="269"/>
        <end position="288"/>
    </location>
</feature>
<comment type="similarity">
    <text evidence="2">Belongs to the SYG1 (TC 2.A.94) family.</text>
</comment>
<dbReference type="GO" id="GO:0005886">
    <property type="term" value="C:plasma membrane"/>
    <property type="evidence" value="ECO:0007669"/>
    <property type="project" value="TreeGrafter"/>
</dbReference>
<feature type="transmembrane region" description="Helical" evidence="7">
    <location>
        <begin position="530"/>
        <end position="554"/>
    </location>
</feature>
<feature type="region of interest" description="Disordered" evidence="6">
    <location>
        <begin position="101"/>
        <end position="149"/>
    </location>
</feature>
<dbReference type="Pfam" id="PF03124">
    <property type="entry name" value="EXS"/>
    <property type="match status" value="1"/>
</dbReference>
<feature type="compositionally biased region" description="Low complexity" evidence="6">
    <location>
        <begin position="120"/>
        <end position="134"/>
    </location>
</feature>
<feature type="compositionally biased region" description="Polar residues" evidence="6">
    <location>
        <begin position="135"/>
        <end position="144"/>
    </location>
</feature>
<feature type="transmembrane region" description="Helical" evidence="7">
    <location>
        <begin position="575"/>
        <end position="594"/>
    </location>
</feature>
<keyword evidence="11" id="KW-1185">Reference proteome</keyword>
<proteinExistence type="inferred from homology"/>
<dbReference type="Pfam" id="PF03105">
    <property type="entry name" value="SPX"/>
    <property type="match status" value="2"/>
</dbReference>
<dbReference type="PANTHER" id="PTHR10783:SF103">
    <property type="entry name" value="SOLUTE CARRIER FAMILY 53 MEMBER 1"/>
    <property type="match status" value="1"/>
</dbReference>
<evidence type="ECO:0000256" key="4">
    <source>
        <dbReference type="ARBA" id="ARBA00022989"/>
    </source>
</evidence>
<reference evidence="10 11" key="1">
    <citation type="submission" date="2016-10" db="EMBL/GenBank/DDBJ databases">
        <title>The genome of Paramicrosporidium saccamoebae is the missing link in understanding Cryptomycota and Microsporidia evolution.</title>
        <authorList>
            <person name="Quandt C.A."/>
            <person name="Beaudet D."/>
            <person name="Corsaro D."/>
            <person name="Michel R."/>
            <person name="Corradi N."/>
            <person name="James T."/>
        </authorList>
    </citation>
    <scope>NUCLEOTIDE SEQUENCE [LARGE SCALE GENOMIC DNA]</scope>
    <source>
        <strain evidence="10 11">KSL3</strain>
    </source>
</reference>
<dbReference type="OrthoDB" id="9970435at2759"/>
<evidence type="ECO:0000259" key="8">
    <source>
        <dbReference type="PROSITE" id="PS51380"/>
    </source>
</evidence>
<feature type="compositionally biased region" description="Basic and acidic residues" evidence="6">
    <location>
        <begin position="717"/>
        <end position="726"/>
    </location>
</feature>
<comment type="caution">
    <text evidence="10">The sequence shown here is derived from an EMBL/GenBank/DDBJ whole genome shotgun (WGS) entry which is preliminary data.</text>
</comment>
<dbReference type="AlphaFoldDB" id="A0A2H9TPJ2"/>
<dbReference type="GO" id="GO:0006817">
    <property type="term" value="P:phosphate ion transport"/>
    <property type="evidence" value="ECO:0007669"/>
    <property type="project" value="TreeGrafter"/>
</dbReference>
<feature type="domain" description="SPX" evidence="9">
    <location>
        <begin position="1"/>
        <end position="219"/>
    </location>
</feature>
<dbReference type="InterPro" id="IPR004331">
    <property type="entry name" value="SPX_dom"/>
</dbReference>
<feature type="compositionally biased region" description="Polar residues" evidence="6">
    <location>
        <begin position="727"/>
        <end position="740"/>
    </location>
</feature>
<dbReference type="InterPro" id="IPR004342">
    <property type="entry name" value="EXS_C"/>
</dbReference>
<keyword evidence="5 7" id="KW-0472">Membrane</keyword>
<feature type="transmembrane region" description="Helical" evidence="7">
    <location>
        <begin position="351"/>
        <end position="373"/>
    </location>
</feature>
<evidence type="ECO:0000256" key="1">
    <source>
        <dbReference type="ARBA" id="ARBA00004141"/>
    </source>
</evidence>
<feature type="domain" description="EXS" evidence="8">
    <location>
        <begin position="465"/>
        <end position="660"/>
    </location>
</feature>
<feature type="transmembrane region" description="Helical" evidence="7">
    <location>
        <begin position="308"/>
        <end position="330"/>
    </location>
</feature>
<evidence type="ECO:0000313" key="11">
    <source>
        <dbReference type="Proteomes" id="UP000240830"/>
    </source>
</evidence>
<evidence type="ECO:0000256" key="2">
    <source>
        <dbReference type="ARBA" id="ARBA00009665"/>
    </source>
</evidence>
<name>A0A2H9TPJ2_9FUNG</name>
<dbReference type="STRING" id="1246581.A0A2H9TPJ2"/>
<feature type="region of interest" description="Disordered" evidence="6">
    <location>
        <begin position="666"/>
        <end position="767"/>
    </location>
</feature>
<gene>
    <name evidence="10" type="ORF">PSACC_00507</name>
</gene>
<evidence type="ECO:0000256" key="3">
    <source>
        <dbReference type="ARBA" id="ARBA00022692"/>
    </source>
</evidence>
<dbReference type="GO" id="GO:0016036">
    <property type="term" value="P:cellular response to phosphate starvation"/>
    <property type="evidence" value="ECO:0007669"/>
    <property type="project" value="TreeGrafter"/>
</dbReference>
<feature type="transmembrane region" description="Helical" evidence="7">
    <location>
        <begin position="439"/>
        <end position="457"/>
    </location>
</feature>
<keyword evidence="3 7" id="KW-0812">Transmembrane</keyword>
<evidence type="ECO:0000259" key="9">
    <source>
        <dbReference type="PROSITE" id="PS51382"/>
    </source>
</evidence>
<dbReference type="EMBL" id="MTSL01000048">
    <property type="protein sequence ID" value="PJF19671.1"/>
    <property type="molecule type" value="Genomic_DNA"/>
</dbReference>
<evidence type="ECO:0000256" key="6">
    <source>
        <dbReference type="SAM" id="MobiDB-lite"/>
    </source>
</evidence>
<comment type="subcellular location">
    <subcellularLocation>
        <location evidence="1">Membrane</location>
        <topology evidence="1">Multi-pass membrane protein</topology>
    </subcellularLocation>
</comment>
<feature type="transmembrane region" description="Helical" evidence="7">
    <location>
        <begin position="469"/>
        <end position="485"/>
    </location>
</feature>
<dbReference type="GO" id="GO:0005794">
    <property type="term" value="C:Golgi apparatus"/>
    <property type="evidence" value="ECO:0007669"/>
    <property type="project" value="TreeGrafter"/>
</dbReference>
<dbReference type="PROSITE" id="PS51382">
    <property type="entry name" value="SPX"/>
    <property type="match status" value="1"/>
</dbReference>
<dbReference type="PANTHER" id="PTHR10783">
    <property type="entry name" value="XENOTROPIC AND POLYTROPIC RETROVIRUS RECEPTOR 1-RELATED"/>
    <property type="match status" value="1"/>
</dbReference>
<dbReference type="GO" id="GO:0000822">
    <property type="term" value="F:inositol hexakisphosphate binding"/>
    <property type="evidence" value="ECO:0007669"/>
    <property type="project" value="TreeGrafter"/>
</dbReference>
<evidence type="ECO:0000256" key="7">
    <source>
        <dbReference type="SAM" id="Phobius"/>
    </source>
</evidence>
<organism evidence="10 11">
    <name type="scientific">Paramicrosporidium saccamoebae</name>
    <dbReference type="NCBI Taxonomy" id="1246581"/>
    <lineage>
        <taxon>Eukaryota</taxon>
        <taxon>Fungi</taxon>
        <taxon>Fungi incertae sedis</taxon>
        <taxon>Cryptomycota</taxon>
        <taxon>Cryptomycota incertae sedis</taxon>
        <taxon>Paramicrosporidium</taxon>
    </lineage>
</organism>
<feature type="transmembrane region" description="Helical" evidence="7">
    <location>
        <begin position="506"/>
        <end position="524"/>
    </location>
</feature>
<protein>
    <submittedName>
        <fullName evidence="10">Integral membrane protein</fullName>
    </submittedName>
</protein>
<evidence type="ECO:0000313" key="10">
    <source>
        <dbReference type="EMBL" id="PJF19671.1"/>
    </source>
</evidence>
<dbReference type="Proteomes" id="UP000240830">
    <property type="component" value="Unassembled WGS sequence"/>
</dbReference>